<accession>A0A6A5ZIX5</accession>
<gene>
    <name evidence="2" type="ORF">BDV96DRAFT_629914</name>
</gene>
<dbReference type="Proteomes" id="UP000799770">
    <property type="component" value="Unassembled WGS sequence"/>
</dbReference>
<sequence length="163" mass="17292">MGVAPASHHQPAHGPLMKRNNRFPRKTVTDQVLGSLAKLRLVSSFSALIGRDMRSPRYRKCESNDGDEVFPSGASKCGASGIRASAGGQPRPGHRITRLFTCHLSFTEAPTTRLTAIVTLFLSFISSASVAVASRTATSPSLAISNIAASTAYPVLPSPSTIW</sequence>
<keyword evidence="3" id="KW-1185">Reference proteome</keyword>
<dbReference type="EMBL" id="ML977317">
    <property type="protein sequence ID" value="KAF2118378.1"/>
    <property type="molecule type" value="Genomic_DNA"/>
</dbReference>
<evidence type="ECO:0000313" key="3">
    <source>
        <dbReference type="Proteomes" id="UP000799770"/>
    </source>
</evidence>
<name>A0A6A5ZIX5_9PLEO</name>
<evidence type="ECO:0000313" key="2">
    <source>
        <dbReference type="EMBL" id="KAF2118378.1"/>
    </source>
</evidence>
<feature type="region of interest" description="Disordered" evidence="1">
    <location>
        <begin position="1"/>
        <end position="24"/>
    </location>
</feature>
<proteinExistence type="predicted"/>
<organism evidence="2 3">
    <name type="scientific">Lophiotrema nucula</name>
    <dbReference type="NCBI Taxonomy" id="690887"/>
    <lineage>
        <taxon>Eukaryota</taxon>
        <taxon>Fungi</taxon>
        <taxon>Dikarya</taxon>
        <taxon>Ascomycota</taxon>
        <taxon>Pezizomycotina</taxon>
        <taxon>Dothideomycetes</taxon>
        <taxon>Pleosporomycetidae</taxon>
        <taxon>Pleosporales</taxon>
        <taxon>Lophiotremataceae</taxon>
        <taxon>Lophiotrema</taxon>
    </lineage>
</organism>
<dbReference type="AlphaFoldDB" id="A0A6A5ZIX5"/>
<protein>
    <submittedName>
        <fullName evidence="2">Uncharacterized protein</fullName>
    </submittedName>
</protein>
<reference evidence="2" key="1">
    <citation type="journal article" date="2020" name="Stud. Mycol.">
        <title>101 Dothideomycetes genomes: a test case for predicting lifestyles and emergence of pathogens.</title>
        <authorList>
            <person name="Haridas S."/>
            <person name="Albert R."/>
            <person name="Binder M."/>
            <person name="Bloem J."/>
            <person name="Labutti K."/>
            <person name="Salamov A."/>
            <person name="Andreopoulos B."/>
            <person name="Baker S."/>
            <person name="Barry K."/>
            <person name="Bills G."/>
            <person name="Bluhm B."/>
            <person name="Cannon C."/>
            <person name="Castanera R."/>
            <person name="Culley D."/>
            <person name="Daum C."/>
            <person name="Ezra D."/>
            <person name="Gonzalez J."/>
            <person name="Henrissat B."/>
            <person name="Kuo A."/>
            <person name="Liang C."/>
            <person name="Lipzen A."/>
            <person name="Lutzoni F."/>
            <person name="Magnuson J."/>
            <person name="Mondo S."/>
            <person name="Nolan M."/>
            <person name="Ohm R."/>
            <person name="Pangilinan J."/>
            <person name="Park H.-J."/>
            <person name="Ramirez L."/>
            <person name="Alfaro M."/>
            <person name="Sun H."/>
            <person name="Tritt A."/>
            <person name="Yoshinaga Y."/>
            <person name="Zwiers L.-H."/>
            <person name="Turgeon B."/>
            <person name="Goodwin S."/>
            <person name="Spatafora J."/>
            <person name="Crous P."/>
            <person name="Grigoriev I."/>
        </authorList>
    </citation>
    <scope>NUCLEOTIDE SEQUENCE</scope>
    <source>
        <strain evidence="2">CBS 627.86</strain>
    </source>
</reference>
<evidence type="ECO:0000256" key="1">
    <source>
        <dbReference type="SAM" id="MobiDB-lite"/>
    </source>
</evidence>